<organism evidence="2">
    <name type="scientific">bioreactor metagenome</name>
    <dbReference type="NCBI Taxonomy" id="1076179"/>
    <lineage>
        <taxon>unclassified sequences</taxon>
        <taxon>metagenomes</taxon>
        <taxon>ecological metagenomes</taxon>
    </lineage>
</organism>
<dbReference type="GO" id="GO:0010468">
    <property type="term" value="P:regulation of gene expression"/>
    <property type="evidence" value="ECO:0007669"/>
    <property type="project" value="InterPro"/>
</dbReference>
<name>A0A645AW94_9ZZZZ</name>
<dbReference type="Pfam" id="PF05145">
    <property type="entry name" value="AbrB"/>
    <property type="match status" value="1"/>
</dbReference>
<dbReference type="GO" id="GO:0016020">
    <property type="term" value="C:membrane"/>
    <property type="evidence" value="ECO:0007669"/>
    <property type="project" value="InterPro"/>
</dbReference>
<feature type="transmembrane region" description="Helical" evidence="1">
    <location>
        <begin position="64"/>
        <end position="81"/>
    </location>
</feature>
<sequence length="207" mass="22198">MQSLRLMSVIVAVPFLVMHFLDAKMVGTAASLAVNDGLSYWYILPVAAIGGIIADKLKISTPFLLAPIIIAMAASLQLGTLNTIDPVLMMAAQISIGLNMGMGLDPRELCELKRILPYTFAGIIVMLMVSIGVALVLSAHYGYSLVTAFLAMAPGGLGEMCLVGLSLNESVSVILIYQLFRFLFLNIAVPLGLNLYFGKNTEKALEE</sequence>
<keyword evidence="1" id="KW-1133">Transmembrane helix</keyword>
<dbReference type="InterPro" id="IPR017516">
    <property type="entry name" value="AbrB_dup"/>
</dbReference>
<dbReference type="PANTHER" id="PTHR38457">
    <property type="entry name" value="REGULATOR ABRB-RELATED"/>
    <property type="match status" value="1"/>
</dbReference>
<evidence type="ECO:0008006" key="3">
    <source>
        <dbReference type="Google" id="ProtNLM"/>
    </source>
</evidence>
<proteinExistence type="predicted"/>
<dbReference type="EMBL" id="VSSQ01016238">
    <property type="protein sequence ID" value="MPM57379.1"/>
    <property type="molecule type" value="Genomic_DNA"/>
</dbReference>
<feature type="transmembrane region" description="Helical" evidence="1">
    <location>
        <begin position="39"/>
        <end position="57"/>
    </location>
</feature>
<accession>A0A645AW94</accession>
<reference evidence="2" key="1">
    <citation type="submission" date="2019-08" db="EMBL/GenBank/DDBJ databases">
        <authorList>
            <person name="Kucharzyk K."/>
            <person name="Murdoch R.W."/>
            <person name="Higgins S."/>
            <person name="Loffler F."/>
        </authorList>
    </citation>
    <scope>NUCLEOTIDE SEQUENCE</scope>
</reference>
<dbReference type="PANTHER" id="PTHR38457:SF1">
    <property type="entry name" value="REGULATOR ABRB-RELATED"/>
    <property type="match status" value="1"/>
</dbReference>
<feature type="transmembrane region" description="Helical" evidence="1">
    <location>
        <begin position="179"/>
        <end position="197"/>
    </location>
</feature>
<feature type="transmembrane region" description="Helical" evidence="1">
    <location>
        <begin position="116"/>
        <end position="137"/>
    </location>
</feature>
<comment type="caution">
    <text evidence="2">The sequence shown here is derived from an EMBL/GenBank/DDBJ whole genome shotgun (WGS) entry which is preliminary data.</text>
</comment>
<keyword evidence="1" id="KW-0472">Membrane</keyword>
<dbReference type="AlphaFoldDB" id="A0A645AW94"/>
<protein>
    <recommendedName>
        <fullName evidence="3">Ammonia monooxygenase</fullName>
    </recommendedName>
</protein>
<keyword evidence="1" id="KW-0812">Transmembrane</keyword>
<gene>
    <name evidence="2" type="ORF">SDC9_104201</name>
</gene>
<dbReference type="NCBIfam" id="TIGR03082">
    <property type="entry name" value="Gneg_AbrB_dup"/>
    <property type="match status" value="1"/>
</dbReference>
<dbReference type="InterPro" id="IPR007820">
    <property type="entry name" value="AbrB_fam"/>
</dbReference>
<evidence type="ECO:0000313" key="2">
    <source>
        <dbReference type="EMBL" id="MPM57379.1"/>
    </source>
</evidence>
<feature type="transmembrane region" description="Helical" evidence="1">
    <location>
        <begin position="143"/>
        <end position="167"/>
    </location>
</feature>
<evidence type="ECO:0000256" key="1">
    <source>
        <dbReference type="SAM" id="Phobius"/>
    </source>
</evidence>